<evidence type="ECO:0000313" key="2">
    <source>
        <dbReference type="EnsemblMetazoa" id="ASIC022279-PA"/>
    </source>
</evidence>
<evidence type="ECO:0000313" key="1">
    <source>
        <dbReference type="EMBL" id="KFB54021.1"/>
    </source>
</evidence>
<dbReference type="Proteomes" id="UP000030765">
    <property type="component" value="Unassembled WGS sequence"/>
</dbReference>
<dbReference type="AlphaFoldDB" id="A0A084WUX7"/>
<dbReference type="EMBL" id="KE525423">
    <property type="protein sequence ID" value="KFB54021.1"/>
    <property type="molecule type" value="Genomic_DNA"/>
</dbReference>
<name>A0A084WUX7_ANOSI</name>
<dbReference type="VEuPathDB" id="VectorBase:ASIC022279"/>
<proteinExistence type="predicted"/>
<sequence>MRVESVYRRPPCLADARLNGALSARELFSGTFETQDPAPVKIELNRVKQHTTIVP</sequence>
<dbReference type="EnsemblMetazoa" id="ASIC022279-RA">
    <property type="protein sequence ID" value="ASIC022279-PA"/>
    <property type="gene ID" value="ASIC022279"/>
</dbReference>
<keyword evidence="3" id="KW-1185">Reference proteome</keyword>
<dbReference type="EMBL" id="ATLV01027177">
    <property type="status" value="NOT_ANNOTATED_CDS"/>
    <property type="molecule type" value="Genomic_DNA"/>
</dbReference>
<reference evidence="1 3" key="1">
    <citation type="journal article" date="2014" name="BMC Genomics">
        <title>Genome sequence of Anopheles sinensis provides insight into genetics basis of mosquito competence for malaria parasites.</title>
        <authorList>
            <person name="Zhou D."/>
            <person name="Zhang D."/>
            <person name="Ding G."/>
            <person name="Shi L."/>
            <person name="Hou Q."/>
            <person name="Ye Y."/>
            <person name="Xu Y."/>
            <person name="Zhou H."/>
            <person name="Xiong C."/>
            <person name="Li S."/>
            <person name="Yu J."/>
            <person name="Hong S."/>
            <person name="Yu X."/>
            <person name="Zou P."/>
            <person name="Chen C."/>
            <person name="Chang X."/>
            <person name="Wang W."/>
            <person name="Lv Y."/>
            <person name="Sun Y."/>
            <person name="Ma L."/>
            <person name="Shen B."/>
            <person name="Zhu C."/>
        </authorList>
    </citation>
    <scope>NUCLEOTIDE SEQUENCE [LARGE SCALE GENOMIC DNA]</scope>
</reference>
<organism evidence="1">
    <name type="scientific">Anopheles sinensis</name>
    <name type="common">Mosquito</name>
    <dbReference type="NCBI Taxonomy" id="74873"/>
    <lineage>
        <taxon>Eukaryota</taxon>
        <taxon>Metazoa</taxon>
        <taxon>Ecdysozoa</taxon>
        <taxon>Arthropoda</taxon>
        <taxon>Hexapoda</taxon>
        <taxon>Insecta</taxon>
        <taxon>Pterygota</taxon>
        <taxon>Neoptera</taxon>
        <taxon>Endopterygota</taxon>
        <taxon>Diptera</taxon>
        <taxon>Nematocera</taxon>
        <taxon>Culicoidea</taxon>
        <taxon>Culicidae</taxon>
        <taxon>Anophelinae</taxon>
        <taxon>Anopheles</taxon>
    </lineage>
</organism>
<protein>
    <submittedName>
        <fullName evidence="1 2">Uncharacterized protein</fullName>
    </submittedName>
</protein>
<gene>
    <name evidence="1" type="ORF">ZHAS_00022279</name>
</gene>
<evidence type="ECO:0000313" key="3">
    <source>
        <dbReference type="Proteomes" id="UP000030765"/>
    </source>
</evidence>
<reference evidence="2" key="2">
    <citation type="submission" date="2020-05" db="UniProtKB">
        <authorList>
            <consortium name="EnsemblMetazoa"/>
        </authorList>
    </citation>
    <scope>IDENTIFICATION</scope>
</reference>
<accession>A0A084WUX7</accession>